<gene>
    <name evidence="2" type="ORF">HNR40_006974</name>
</gene>
<dbReference type="Proteomes" id="UP000568380">
    <property type="component" value="Unassembled WGS sequence"/>
</dbReference>
<dbReference type="EMBL" id="JACHIN010000010">
    <property type="protein sequence ID" value="MBB5081479.1"/>
    <property type="molecule type" value="Genomic_DNA"/>
</dbReference>
<sequence>MFDLAGKALTPRVRDLSLVTLVRDTPTEIAKRYPLAGPLLGARWNEDLVAACWPDLLRMAGSLKYGQATASLIVGTWSAASRQNTLTAALKEWGMLRRTVHLAKYLSDPAFRRKISRQLNKGESLHALRRDLHYAQQGTITRPHLEQQSEQAWCLTLLTNSVAAWTNEYYPLAVVELRAQGRDVPDELLSHISPGHSDNINFFGVIHVDVKAELDTGGWRPLRPAQLRQLGLVP</sequence>
<proteinExistence type="predicted"/>
<evidence type="ECO:0000259" key="1">
    <source>
        <dbReference type="Pfam" id="PF01526"/>
    </source>
</evidence>
<dbReference type="AlphaFoldDB" id="A0A7W8A8E8"/>
<dbReference type="GO" id="GO:0006313">
    <property type="term" value="P:DNA transposition"/>
    <property type="evidence" value="ECO:0007669"/>
    <property type="project" value="InterPro"/>
</dbReference>
<dbReference type="Pfam" id="PF01526">
    <property type="entry name" value="DDE_Tnp_Tn3"/>
    <property type="match status" value="1"/>
</dbReference>
<evidence type="ECO:0000313" key="2">
    <source>
        <dbReference type="EMBL" id="MBB5081479.1"/>
    </source>
</evidence>
<dbReference type="GO" id="GO:0004803">
    <property type="term" value="F:transposase activity"/>
    <property type="evidence" value="ECO:0007669"/>
    <property type="project" value="InterPro"/>
</dbReference>
<evidence type="ECO:0000313" key="3">
    <source>
        <dbReference type="Proteomes" id="UP000568380"/>
    </source>
</evidence>
<protein>
    <submittedName>
        <fullName evidence="2">TnpA family transposase</fullName>
    </submittedName>
</protein>
<reference evidence="2 3" key="1">
    <citation type="submission" date="2020-08" db="EMBL/GenBank/DDBJ databases">
        <title>Genomic Encyclopedia of Type Strains, Phase IV (KMG-IV): sequencing the most valuable type-strain genomes for metagenomic binning, comparative biology and taxonomic classification.</title>
        <authorList>
            <person name="Goeker M."/>
        </authorList>
    </citation>
    <scope>NUCLEOTIDE SEQUENCE [LARGE SCALE GENOMIC DNA]</scope>
    <source>
        <strain evidence="2 3">DSM 45385</strain>
    </source>
</reference>
<name>A0A7W8A8E8_9ACTN</name>
<dbReference type="InterPro" id="IPR002513">
    <property type="entry name" value="Tn3_Tnp_DDE_dom"/>
</dbReference>
<organism evidence="2 3">
    <name type="scientific">Nonomuraea endophytica</name>
    <dbReference type="NCBI Taxonomy" id="714136"/>
    <lineage>
        <taxon>Bacteria</taxon>
        <taxon>Bacillati</taxon>
        <taxon>Actinomycetota</taxon>
        <taxon>Actinomycetes</taxon>
        <taxon>Streptosporangiales</taxon>
        <taxon>Streptosporangiaceae</taxon>
        <taxon>Nonomuraea</taxon>
    </lineage>
</organism>
<accession>A0A7W8A8E8</accession>
<keyword evidence="3" id="KW-1185">Reference proteome</keyword>
<comment type="caution">
    <text evidence="2">The sequence shown here is derived from an EMBL/GenBank/DDBJ whole genome shotgun (WGS) entry which is preliminary data.</text>
</comment>
<feature type="domain" description="Tn3 transposase DDE" evidence="1">
    <location>
        <begin position="2"/>
        <end position="204"/>
    </location>
</feature>